<keyword evidence="2" id="KW-1017">Isopeptide bond</keyword>
<feature type="region of interest" description="Disordered" evidence="11">
    <location>
        <begin position="922"/>
        <end position="946"/>
    </location>
</feature>
<evidence type="ECO:0000313" key="15">
    <source>
        <dbReference type="EMBL" id="PVD30578.1"/>
    </source>
</evidence>
<dbReference type="PROSITE" id="PS51194">
    <property type="entry name" value="HELICASE_CTER"/>
    <property type="match status" value="1"/>
</dbReference>
<feature type="compositionally biased region" description="Basic and acidic residues" evidence="11">
    <location>
        <begin position="256"/>
        <end position="275"/>
    </location>
</feature>
<evidence type="ECO:0008006" key="17">
    <source>
        <dbReference type="Google" id="ProtNLM"/>
    </source>
</evidence>
<feature type="compositionally biased region" description="Acidic residues" evidence="11">
    <location>
        <begin position="218"/>
        <end position="231"/>
    </location>
</feature>
<evidence type="ECO:0000256" key="5">
    <source>
        <dbReference type="ARBA" id="ARBA00022737"/>
    </source>
</evidence>
<evidence type="ECO:0000256" key="7">
    <source>
        <dbReference type="ARBA" id="ARBA00022840"/>
    </source>
</evidence>
<name>A0A2T7PAZ0_POMCA</name>
<dbReference type="InterPro" id="IPR021673">
    <property type="entry name" value="RLR_CTR"/>
</dbReference>
<feature type="domain" description="Helicase C-terminal" evidence="13">
    <location>
        <begin position="611"/>
        <end position="777"/>
    </location>
</feature>
<dbReference type="Gene3D" id="1.10.533.10">
    <property type="entry name" value="Death Domain, Fas"/>
    <property type="match status" value="1"/>
</dbReference>
<dbReference type="Pfam" id="PF16739">
    <property type="entry name" value="CARD_2"/>
    <property type="match status" value="1"/>
</dbReference>
<keyword evidence="8" id="KW-0832">Ubl conjugation</keyword>
<evidence type="ECO:0000256" key="3">
    <source>
        <dbReference type="ARBA" id="ARBA00022553"/>
    </source>
</evidence>
<evidence type="ECO:0000256" key="2">
    <source>
        <dbReference type="ARBA" id="ARBA00022499"/>
    </source>
</evidence>
<keyword evidence="9" id="KW-0391">Immunity</keyword>
<keyword evidence="3" id="KW-0597">Phosphoprotein</keyword>
<dbReference type="InterPro" id="IPR027417">
    <property type="entry name" value="P-loop_NTPase"/>
</dbReference>
<dbReference type="GO" id="GO:0003724">
    <property type="term" value="F:RNA helicase activity"/>
    <property type="evidence" value="ECO:0007669"/>
    <property type="project" value="UniProtKB-EC"/>
</dbReference>
<dbReference type="GO" id="GO:0003676">
    <property type="term" value="F:nucleic acid binding"/>
    <property type="evidence" value="ECO:0007669"/>
    <property type="project" value="InterPro"/>
</dbReference>
<dbReference type="InterPro" id="IPR031964">
    <property type="entry name" value="CARD_dom"/>
</dbReference>
<keyword evidence="5" id="KW-0677">Repeat</keyword>
<dbReference type="InterPro" id="IPR011545">
    <property type="entry name" value="DEAD/DEAH_box_helicase_dom"/>
</dbReference>
<comment type="caution">
    <text evidence="15">The sequence shown here is derived from an EMBL/GenBank/DDBJ whole genome shotgun (WGS) entry which is preliminary data.</text>
</comment>
<dbReference type="Pfam" id="PF00271">
    <property type="entry name" value="Helicase_C"/>
    <property type="match status" value="1"/>
</dbReference>
<feature type="compositionally biased region" description="Basic and acidic residues" evidence="11">
    <location>
        <begin position="207"/>
        <end position="217"/>
    </location>
</feature>
<dbReference type="Gene3D" id="1.20.1320.30">
    <property type="match status" value="1"/>
</dbReference>
<dbReference type="OrthoDB" id="416741at2759"/>
<dbReference type="SUPFAM" id="SSF52540">
    <property type="entry name" value="P-loop containing nucleoside triphosphate hydrolases"/>
    <property type="match status" value="2"/>
</dbReference>
<dbReference type="Gene3D" id="2.170.150.30">
    <property type="entry name" value="RIG-I-like receptor, C-terminal regulatory domain"/>
    <property type="match status" value="1"/>
</dbReference>
<gene>
    <name evidence="15" type="ORF">C0Q70_09849</name>
</gene>
<feature type="domain" description="RLR CTR" evidence="14">
    <location>
        <begin position="801"/>
        <end position="928"/>
    </location>
</feature>
<organism evidence="15 16">
    <name type="scientific">Pomacea canaliculata</name>
    <name type="common">Golden apple snail</name>
    <dbReference type="NCBI Taxonomy" id="400727"/>
    <lineage>
        <taxon>Eukaryota</taxon>
        <taxon>Metazoa</taxon>
        <taxon>Spiralia</taxon>
        <taxon>Lophotrochozoa</taxon>
        <taxon>Mollusca</taxon>
        <taxon>Gastropoda</taxon>
        <taxon>Caenogastropoda</taxon>
        <taxon>Architaenioglossa</taxon>
        <taxon>Ampullarioidea</taxon>
        <taxon>Ampullariidae</taxon>
        <taxon>Pomacea</taxon>
    </lineage>
</organism>
<evidence type="ECO:0000259" key="13">
    <source>
        <dbReference type="PROSITE" id="PS51194"/>
    </source>
</evidence>
<reference evidence="15 16" key="1">
    <citation type="submission" date="2018-04" db="EMBL/GenBank/DDBJ databases">
        <title>The genome of golden apple snail Pomacea canaliculata provides insight into stress tolerance and invasive adaptation.</title>
        <authorList>
            <person name="Liu C."/>
            <person name="Liu B."/>
            <person name="Ren Y."/>
            <person name="Zhang Y."/>
            <person name="Wang H."/>
            <person name="Li S."/>
            <person name="Jiang F."/>
            <person name="Yin L."/>
            <person name="Zhang G."/>
            <person name="Qian W."/>
            <person name="Fan W."/>
        </authorList>
    </citation>
    <scope>NUCLEOTIDE SEQUENCE [LARGE SCALE GENOMIC DNA]</scope>
    <source>
        <strain evidence="15">SZHN2017</strain>
        <tissue evidence="15">Muscle</tissue>
    </source>
</reference>
<dbReference type="GO" id="GO:0005737">
    <property type="term" value="C:cytoplasm"/>
    <property type="evidence" value="ECO:0007669"/>
    <property type="project" value="UniProtKB-ARBA"/>
</dbReference>
<evidence type="ECO:0000256" key="11">
    <source>
        <dbReference type="SAM" id="MobiDB-lite"/>
    </source>
</evidence>
<protein>
    <recommendedName>
        <fullName evidence="17">RNA helicase</fullName>
    </recommendedName>
</protein>
<dbReference type="Pfam" id="PF11648">
    <property type="entry name" value="RIG-I_C-RD"/>
    <property type="match status" value="1"/>
</dbReference>
<evidence type="ECO:0000313" key="16">
    <source>
        <dbReference type="Proteomes" id="UP000245119"/>
    </source>
</evidence>
<feature type="domain" description="Helicase ATP-binding" evidence="12">
    <location>
        <begin position="288"/>
        <end position="429"/>
    </location>
</feature>
<dbReference type="PANTHER" id="PTHR14074">
    <property type="entry name" value="HELICASE WITH DEATH DOMAIN-RELATED"/>
    <property type="match status" value="1"/>
</dbReference>
<dbReference type="Gene3D" id="3.40.50.300">
    <property type="entry name" value="P-loop containing nucleotide triphosphate hydrolases"/>
    <property type="match status" value="3"/>
</dbReference>
<comment type="catalytic activity">
    <reaction evidence="10">
        <text>ATP + H2O = ADP + phosphate + H(+)</text>
        <dbReference type="Rhea" id="RHEA:13065"/>
        <dbReference type="ChEBI" id="CHEBI:15377"/>
        <dbReference type="ChEBI" id="CHEBI:15378"/>
        <dbReference type="ChEBI" id="CHEBI:30616"/>
        <dbReference type="ChEBI" id="CHEBI:43474"/>
        <dbReference type="ChEBI" id="CHEBI:456216"/>
        <dbReference type="EC" id="3.6.4.13"/>
    </reaction>
    <physiologicalReaction direction="left-to-right" evidence="10">
        <dbReference type="Rhea" id="RHEA:13066"/>
    </physiologicalReaction>
</comment>
<comment type="similarity">
    <text evidence="1">Belongs to the helicase family. RLR subfamily.</text>
</comment>
<proteinExistence type="inferred from homology"/>
<evidence type="ECO:0000256" key="4">
    <source>
        <dbReference type="ARBA" id="ARBA00022588"/>
    </source>
</evidence>
<feature type="compositionally biased region" description="Basic and acidic residues" evidence="11">
    <location>
        <begin position="922"/>
        <end position="938"/>
    </location>
</feature>
<evidence type="ECO:0000256" key="10">
    <source>
        <dbReference type="ARBA" id="ARBA00049390"/>
    </source>
</evidence>
<dbReference type="InterPro" id="IPR014001">
    <property type="entry name" value="Helicase_ATP-bd"/>
</dbReference>
<keyword evidence="6" id="KW-0547">Nucleotide-binding</keyword>
<dbReference type="PROSITE" id="PS51789">
    <property type="entry name" value="RLR_CTR"/>
    <property type="match status" value="1"/>
</dbReference>
<keyword evidence="7" id="KW-0067">ATP-binding</keyword>
<keyword evidence="4" id="KW-0399">Innate immunity</keyword>
<evidence type="ECO:0000259" key="12">
    <source>
        <dbReference type="PROSITE" id="PS51192"/>
    </source>
</evidence>
<dbReference type="PANTHER" id="PTHR14074:SF16">
    <property type="entry name" value="ANTIVIRAL INNATE IMMUNE RESPONSE RECEPTOR RIG-I"/>
    <property type="match status" value="1"/>
</dbReference>
<sequence length="946" mass="107253">MAQDQFDGMKAETLQLMQPYFQQYLVPSKIVPLLNVILEDEKREQILSIEKYSRKNAVKELIEVILKNEERGISLFISVLRGEGSSMPNESDMEEISGILNQKGRYYGALHMFTAMKRRTTDWPQEFFQALKTAKPELLCKIDPLNESPLMEERFQKEERVVGAMSDRSQRPRISSKERRMVGSVDDDDEDDDETFPKQNWTAAKGAGDRSPQRAESIDEGSSDDAGDFSDCEEKHALEESEKTQKKPGETGAESTQEKRELVPALRQHDGVRRREPLHMRNYQKELAAPALEGSNVIICAPTGSGKTRVALYIVQHHLQTAHGQKRKVAFLARTVPLVTQQYKIFVKYLPDFKSVLVTGDSDHSMQLHHLLPDYDILVLTPKVLENHLVPEKIPSLAAFSLLIVGLTASIGVEKATTESEAAESVLGIMGNLDVIKISTVKENLEELQNTVPKPEEGRSVLLLPRDGDEISSKLQEIMTETEDILNRVGRKLLDEDITKTLDKRPGDRKDQRYGQWAVQLRNQVRVCPRPYAPTRCTGVLERKFQQHSLYARDQHTTAKERQILKLFEGKVMRTFRKILAHLWQTTIHLLKQTFVYLKRLIRTWDDENPNLNTLATTILENVSMEDRGGSQIIIFVRTRATCLALCKWLNSHPHLRRLNATQFTGTGARQDEGGMTQNEQEGVIEKFRSGEVKVLVSTSVGEEGIDIPDCNLVIKYNQVGNEVTTVQTRGRSRKEGGRSILMAKDKIIQQEMINRSRADMMYKAIDMVNAMPAKDVADRVRKVQKKTLEDESIKEIVHAVKRQLKAKKSFSLVCGRCKSVRVAGDKIRTINNAHHVVIGQELKQQVICKRNPTRRIDDVDLTGSLICGKPGCGSGLGQMLNYMGVPFMTLAIKQWIVEDEDGNPASYKSWSKVPFHVAPIRPDDVRRHLDSEPRQYSESDDDSDD</sequence>
<dbReference type="GO" id="GO:0045087">
    <property type="term" value="P:innate immune response"/>
    <property type="evidence" value="ECO:0007669"/>
    <property type="project" value="UniProtKB-KW"/>
</dbReference>
<dbReference type="InterPro" id="IPR011029">
    <property type="entry name" value="DEATH-like_dom_sf"/>
</dbReference>
<evidence type="ECO:0000256" key="9">
    <source>
        <dbReference type="ARBA" id="ARBA00022859"/>
    </source>
</evidence>
<dbReference type="AlphaFoldDB" id="A0A2T7PAZ0"/>
<dbReference type="SMART" id="SM00490">
    <property type="entry name" value="HELICc"/>
    <property type="match status" value="1"/>
</dbReference>
<feature type="compositionally biased region" description="Acidic residues" evidence="11">
    <location>
        <begin position="185"/>
        <end position="194"/>
    </location>
</feature>
<dbReference type="Pfam" id="PF00270">
    <property type="entry name" value="DEAD"/>
    <property type="match status" value="1"/>
</dbReference>
<evidence type="ECO:0000256" key="8">
    <source>
        <dbReference type="ARBA" id="ARBA00022843"/>
    </source>
</evidence>
<dbReference type="STRING" id="400727.A0A2T7PAZ0"/>
<evidence type="ECO:0000256" key="1">
    <source>
        <dbReference type="ARBA" id="ARBA00006866"/>
    </source>
</evidence>
<dbReference type="InterPro" id="IPR001650">
    <property type="entry name" value="Helicase_C-like"/>
</dbReference>
<keyword evidence="16" id="KW-1185">Reference proteome</keyword>
<dbReference type="InterPro" id="IPR038557">
    <property type="entry name" value="RLR_C_sf"/>
</dbReference>
<dbReference type="SMART" id="SM00487">
    <property type="entry name" value="DEXDc"/>
    <property type="match status" value="1"/>
</dbReference>
<dbReference type="EMBL" id="PZQS01000005">
    <property type="protein sequence ID" value="PVD30578.1"/>
    <property type="molecule type" value="Genomic_DNA"/>
</dbReference>
<dbReference type="Proteomes" id="UP000245119">
    <property type="component" value="Linkage Group LG5"/>
</dbReference>
<dbReference type="GO" id="GO:0005524">
    <property type="term" value="F:ATP binding"/>
    <property type="evidence" value="ECO:0007669"/>
    <property type="project" value="UniProtKB-KW"/>
</dbReference>
<evidence type="ECO:0000259" key="14">
    <source>
        <dbReference type="PROSITE" id="PS51789"/>
    </source>
</evidence>
<feature type="compositionally biased region" description="Basic and acidic residues" evidence="11">
    <location>
        <begin position="232"/>
        <end position="249"/>
    </location>
</feature>
<dbReference type="InterPro" id="IPR051363">
    <property type="entry name" value="RLR_Helicase"/>
</dbReference>
<dbReference type="PROSITE" id="PS51192">
    <property type="entry name" value="HELICASE_ATP_BIND_1"/>
    <property type="match status" value="1"/>
</dbReference>
<accession>A0A2T7PAZ0</accession>
<feature type="region of interest" description="Disordered" evidence="11">
    <location>
        <begin position="157"/>
        <end position="275"/>
    </location>
</feature>
<evidence type="ECO:0000256" key="6">
    <source>
        <dbReference type="ARBA" id="ARBA00022741"/>
    </source>
</evidence>